<gene>
    <name evidence="2" type="ORF">QQS21_005669</name>
</gene>
<dbReference type="AlphaFoldDB" id="A0AAJ0FYX7"/>
<dbReference type="EMBL" id="JASWJB010000097">
    <property type="protein sequence ID" value="KAK2598192.1"/>
    <property type="molecule type" value="Genomic_DNA"/>
</dbReference>
<accession>A0AAJ0FYX7</accession>
<protein>
    <submittedName>
        <fullName evidence="2">Uncharacterized protein</fullName>
    </submittedName>
</protein>
<organism evidence="2 3">
    <name type="scientific">Conoideocrella luteorostrata</name>
    <dbReference type="NCBI Taxonomy" id="1105319"/>
    <lineage>
        <taxon>Eukaryota</taxon>
        <taxon>Fungi</taxon>
        <taxon>Dikarya</taxon>
        <taxon>Ascomycota</taxon>
        <taxon>Pezizomycotina</taxon>
        <taxon>Sordariomycetes</taxon>
        <taxon>Hypocreomycetidae</taxon>
        <taxon>Hypocreales</taxon>
        <taxon>Clavicipitaceae</taxon>
        <taxon>Conoideocrella</taxon>
    </lineage>
</organism>
<evidence type="ECO:0000313" key="3">
    <source>
        <dbReference type="Proteomes" id="UP001251528"/>
    </source>
</evidence>
<reference evidence="2" key="1">
    <citation type="submission" date="2023-06" db="EMBL/GenBank/DDBJ databases">
        <title>Conoideocrella luteorostrata (Hypocreales: Clavicipitaceae), a potential biocontrol fungus for elongate hemlock scale in United States Christmas tree production areas.</title>
        <authorList>
            <person name="Barrett H."/>
            <person name="Lovett B."/>
            <person name="Macias A.M."/>
            <person name="Stajich J.E."/>
            <person name="Kasson M.T."/>
        </authorList>
    </citation>
    <scope>NUCLEOTIDE SEQUENCE</scope>
    <source>
        <strain evidence="2">ARSEF 14590</strain>
    </source>
</reference>
<proteinExistence type="predicted"/>
<feature type="chain" id="PRO_5042590698" evidence="1">
    <location>
        <begin position="22"/>
        <end position="107"/>
    </location>
</feature>
<feature type="signal peptide" evidence="1">
    <location>
        <begin position="1"/>
        <end position="21"/>
    </location>
</feature>
<comment type="caution">
    <text evidence="2">The sequence shown here is derived from an EMBL/GenBank/DDBJ whole genome shotgun (WGS) entry which is preliminary data.</text>
</comment>
<evidence type="ECO:0000256" key="1">
    <source>
        <dbReference type="SAM" id="SignalP"/>
    </source>
</evidence>
<keyword evidence="3" id="KW-1185">Reference proteome</keyword>
<dbReference type="Proteomes" id="UP001251528">
    <property type="component" value="Unassembled WGS sequence"/>
</dbReference>
<keyword evidence="1" id="KW-0732">Signal</keyword>
<evidence type="ECO:0000313" key="2">
    <source>
        <dbReference type="EMBL" id="KAK2598192.1"/>
    </source>
</evidence>
<name>A0AAJ0FYX7_9HYPO</name>
<sequence>MVQVAAFTIFALVTLAKLGLAGKCWKDYHYCGRNLLEKDADHYAGKMSAALEAMGMAIEDGPVDDTLFFCTGEDDAELLWQHNCAKCVDNKRNSDYCGPLPEVPEDS</sequence>